<comment type="caution">
    <text evidence="2">The sequence shown here is derived from an EMBL/GenBank/DDBJ whole genome shotgun (WGS) entry which is preliminary data.</text>
</comment>
<dbReference type="Pfam" id="PF13635">
    <property type="entry name" value="DUF4143"/>
    <property type="match status" value="1"/>
</dbReference>
<protein>
    <submittedName>
        <fullName evidence="2">DUF4143 domain-containing protein</fullName>
    </submittedName>
</protein>
<evidence type="ECO:0000313" key="3">
    <source>
        <dbReference type="Proteomes" id="UP001454086"/>
    </source>
</evidence>
<gene>
    <name evidence="2" type="ORF">WMQ36_22905</name>
</gene>
<feature type="domain" description="DUF4143" evidence="1">
    <location>
        <begin position="74"/>
        <end position="161"/>
    </location>
</feature>
<name>A0ABV1DBR5_9FIRM</name>
<reference evidence="2 3" key="1">
    <citation type="submission" date="2024-03" db="EMBL/GenBank/DDBJ databases">
        <title>Human intestinal bacterial collection.</title>
        <authorList>
            <person name="Pauvert C."/>
            <person name="Hitch T.C.A."/>
            <person name="Clavel T."/>
        </authorList>
    </citation>
    <scope>NUCLEOTIDE SEQUENCE [LARGE SCALE GENOMIC DNA]</scope>
    <source>
        <strain evidence="2 3">CLA-SR-H021</strain>
    </source>
</reference>
<dbReference type="InterPro" id="IPR025420">
    <property type="entry name" value="DUF4143"/>
</dbReference>
<dbReference type="RefSeq" id="WP_349118606.1">
    <property type="nucleotide sequence ID" value="NZ_JBBMFM010000129.1"/>
</dbReference>
<evidence type="ECO:0000313" key="2">
    <source>
        <dbReference type="EMBL" id="MEQ2427817.1"/>
    </source>
</evidence>
<dbReference type="EMBL" id="JBBMFM010000129">
    <property type="protein sequence ID" value="MEQ2427817.1"/>
    <property type="molecule type" value="Genomic_DNA"/>
</dbReference>
<accession>A0ABV1DBR5</accession>
<sequence>METDIFEKLFHGIAVTLIREKQGAGDLVEDLSKIVYKQESGRFTKKMINHAISWLRSSHIIGYASKSIDCDYLNIKENDRFYFLDVGIAHYFVARAGADEATISGIVAENFVYLSLLRRISQDIAGNAPWFATYGKIKGELDFFVRSLVDYNNYGIEVKAGSNSGKTVSRLLQDGKIDYVYYLKGDTQGGRTEDKKTQTVPLYLADRITFNLGKE</sequence>
<dbReference type="Proteomes" id="UP001454086">
    <property type="component" value="Unassembled WGS sequence"/>
</dbReference>
<organism evidence="2 3">
    <name type="scientific">Enterocloster hominis</name>
    <name type="common">ex Hitch et al. 2024</name>
    <dbReference type="NCBI Taxonomy" id="1917870"/>
    <lineage>
        <taxon>Bacteria</taxon>
        <taxon>Bacillati</taxon>
        <taxon>Bacillota</taxon>
        <taxon>Clostridia</taxon>
        <taxon>Lachnospirales</taxon>
        <taxon>Lachnospiraceae</taxon>
        <taxon>Enterocloster</taxon>
    </lineage>
</organism>
<proteinExistence type="predicted"/>
<evidence type="ECO:0000259" key="1">
    <source>
        <dbReference type="Pfam" id="PF13635"/>
    </source>
</evidence>
<keyword evidence="3" id="KW-1185">Reference proteome</keyword>